<dbReference type="EMBL" id="QLTW01000026">
    <property type="protein sequence ID" value="MBT9144838.1"/>
    <property type="molecule type" value="Genomic_DNA"/>
</dbReference>
<keyword evidence="2" id="KW-0717">Septation</keyword>
<name>A0A9E2F6R0_PSYF1</name>
<evidence type="ECO:0000256" key="2">
    <source>
        <dbReference type="ARBA" id="ARBA00023210"/>
    </source>
</evidence>
<comment type="caution">
    <text evidence="5">The sequence shown here is derived from an EMBL/GenBank/DDBJ whole genome shotgun (WGS) entry which is preliminary data.</text>
</comment>
<keyword evidence="3" id="KW-0131">Cell cycle</keyword>
<dbReference type="GO" id="GO:0000917">
    <property type="term" value="P:division septum assembly"/>
    <property type="evidence" value="ECO:0007669"/>
    <property type="project" value="UniProtKB-KW"/>
</dbReference>
<protein>
    <submittedName>
        <fullName evidence="5">Cell division protein SepF</fullName>
    </submittedName>
</protein>
<evidence type="ECO:0000313" key="5">
    <source>
        <dbReference type="EMBL" id="MBT9144838.1"/>
    </source>
</evidence>
<evidence type="ECO:0000256" key="3">
    <source>
        <dbReference type="ARBA" id="ARBA00023306"/>
    </source>
</evidence>
<gene>
    <name evidence="5" type="primary">sepF</name>
    <name evidence="5" type="ORF">DDT42_00694</name>
</gene>
<dbReference type="AlphaFoldDB" id="A0A9E2F6R0"/>
<dbReference type="InterPro" id="IPR007561">
    <property type="entry name" value="Cell_div_SepF/SepF-rel"/>
</dbReference>
<dbReference type="Pfam" id="PF04472">
    <property type="entry name" value="SepF"/>
    <property type="match status" value="1"/>
</dbReference>
<dbReference type="PANTHER" id="PTHR35798">
    <property type="entry name" value="CELL DIVISION PROTEIN SEPF"/>
    <property type="match status" value="1"/>
</dbReference>
<comment type="function">
    <text evidence="4">Cell division protein that is part of the divisome complex and is recruited early to the Z-ring. Probably stimulates Z-ring formation, perhaps through the cross-linking of FtsZ protofilaments. Its function overlaps with FtsA.</text>
</comment>
<accession>A0A9E2F6R0</accession>
<evidence type="ECO:0000313" key="6">
    <source>
        <dbReference type="Proteomes" id="UP000811545"/>
    </source>
</evidence>
<dbReference type="Gene3D" id="3.30.110.150">
    <property type="entry name" value="SepF-like protein"/>
    <property type="match status" value="1"/>
</dbReference>
<evidence type="ECO:0000256" key="1">
    <source>
        <dbReference type="ARBA" id="ARBA00022618"/>
    </source>
</evidence>
<organism evidence="5 6">
    <name type="scientific">Psychracetigena formicireducens</name>
    <dbReference type="NCBI Taxonomy" id="2986056"/>
    <lineage>
        <taxon>Bacteria</taxon>
        <taxon>Bacillati</taxon>
        <taxon>Candidatus Lithacetigenota</taxon>
        <taxon>Candidatus Psychracetigena</taxon>
    </lineage>
</organism>
<sequence length="113" mass="12913">MANFLKWINNLLRAFMGVEYQEVEKTGKEGLEKELVVVMEPNDFNGSKDIVNELKQNKVVIFNLDNLGKDESRRVLDFISGAVFVLGYKLRNSGKMVYTSEPRNSIFTSSDDE</sequence>
<dbReference type="InterPro" id="IPR038594">
    <property type="entry name" value="SepF-like_sf"/>
</dbReference>
<evidence type="ECO:0000256" key="4">
    <source>
        <dbReference type="ARBA" id="ARBA00044936"/>
    </source>
</evidence>
<keyword evidence="1 5" id="KW-0132">Cell division</keyword>
<reference evidence="5 6" key="1">
    <citation type="journal article" date="2021" name="bioRxiv">
        <title>Unique metabolic strategies in Hadean analogues reveal hints for primordial physiology.</title>
        <authorList>
            <person name="Nobu M.K."/>
            <person name="Nakai R."/>
            <person name="Tamazawa S."/>
            <person name="Mori H."/>
            <person name="Toyoda A."/>
            <person name="Ijiri A."/>
            <person name="Suzuki S."/>
            <person name="Kurokawa K."/>
            <person name="Kamagata Y."/>
            <person name="Tamaki H."/>
        </authorList>
    </citation>
    <scope>NUCLEOTIDE SEQUENCE [LARGE SCALE GENOMIC DNA]</scope>
    <source>
        <strain evidence="5">BS525</strain>
    </source>
</reference>
<dbReference type="Proteomes" id="UP000811545">
    <property type="component" value="Unassembled WGS sequence"/>
</dbReference>
<dbReference type="PANTHER" id="PTHR35798:SF1">
    <property type="entry name" value="CELL DIVISION PROTEIN SEPF"/>
    <property type="match status" value="1"/>
</dbReference>
<proteinExistence type="predicted"/>
<dbReference type="InterPro" id="IPR023052">
    <property type="entry name" value="Cell_div_SepF"/>
</dbReference>